<evidence type="ECO:0000313" key="5">
    <source>
        <dbReference type="EMBL" id="CAH0539669.1"/>
    </source>
</evidence>
<dbReference type="PROSITE" id="PS00070">
    <property type="entry name" value="ALDEHYDE_DEHYDR_CYS"/>
    <property type="match status" value="1"/>
</dbReference>
<dbReference type="CDD" id="cd07112">
    <property type="entry name" value="ALDH_GABALDH-PuuC"/>
    <property type="match status" value="1"/>
</dbReference>
<feature type="domain" description="Aldehyde dehydrogenase" evidence="4">
    <location>
        <begin position="33"/>
        <end position="487"/>
    </location>
</feature>
<dbReference type="RefSeq" id="WP_237361643.1">
    <property type="nucleotide sequence ID" value="NZ_CAKLDM010000002.1"/>
</dbReference>
<evidence type="ECO:0000256" key="3">
    <source>
        <dbReference type="RuleBase" id="RU003345"/>
    </source>
</evidence>
<dbReference type="Gene3D" id="3.40.605.10">
    <property type="entry name" value="Aldehyde Dehydrogenase, Chain A, domain 1"/>
    <property type="match status" value="1"/>
</dbReference>
<comment type="caution">
    <text evidence="5">The sequence shown here is derived from an EMBL/GenBank/DDBJ whole genome shotgun (WGS) entry which is preliminary data.</text>
</comment>
<dbReference type="InterPro" id="IPR016161">
    <property type="entry name" value="Ald_DH/histidinol_DH"/>
</dbReference>
<feature type="active site" evidence="2">
    <location>
        <position position="265"/>
    </location>
</feature>
<dbReference type="SUPFAM" id="SSF53720">
    <property type="entry name" value="ALDH-like"/>
    <property type="match status" value="1"/>
</dbReference>
<dbReference type="Pfam" id="PF00171">
    <property type="entry name" value="Aldedh"/>
    <property type="match status" value="1"/>
</dbReference>
<accession>A0ABM9A4T1</accession>
<keyword evidence="1 3" id="KW-0560">Oxidoreductase</keyword>
<dbReference type="InterPro" id="IPR016160">
    <property type="entry name" value="Ald_DH_CS_CYS"/>
</dbReference>
<protein>
    <submittedName>
        <fullName evidence="5">NADP/NAD-dependent aldehyde dehydrogenase PuuC</fullName>
        <ecNumber evidence="5">1.2.1.5</ecNumber>
    </submittedName>
</protein>
<evidence type="ECO:0000313" key="6">
    <source>
        <dbReference type="Proteomes" id="UP000838748"/>
    </source>
</evidence>
<dbReference type="EC" id="1.2.1.5" evidence="5"/>
<evidence type="ECO:0000256" key="2">
    <source>
        <dbReference type="PROSITE-ProRule" id="PRU10007"/>
    </source>
</evidence>
<evidence type="ECO:0000256" key="1">
    <source>
        <dbReference type="ARBA" id="ARBA00023002"/>
    </source>
</evidence>
<dbReference type="EMBL" id="CAKLDM010000002">
    <property type="protein sequence ID" value="CAH0539669.1"/>
    <property type="molecule type" value="Genomic_DNA"/>
</dbReference>
<dbReference type="PROSITE" id="PS00687">
    <property type="entry name" value="ALDEHYDE_DEHYDR_GLU"/>
    <property type="match status" value="1"/>
</dbReference>
<keyword evidence="6" id="KW-1185">Reference proteome</keyword>
<organism evidence="5 6">
    <name type="scientific">Vibrio marisflavi CECT 7928</name>
    <dbReference type="NCBI Taxonomy" id="634439"/>
    <lineage>
        <taxon>Bacteria</taxon>
        <taxon>Pseudomonadati</taxon>
        <taxon>Pseudomonadota</taxon>
        <taxon>Gammaproteobacteria</taxon>
        <taxon>Vibrionales</taxon>
        <taxon>Vibrionaceae</taxon>
        <taxon>Vibrio</taxon>
    </lineage>
</organism>
<proteinExistence type="inferred from homology"/>
<dbReference type="Proteomes" id="UP000838748">
    <property type="component" value="Unassembled WGS sequence"/>
</dbReference>
<evidence type="ECO:0000259" key="4">
    <source>
        <dbReference type="Pfam" id="PF00171"/>
    </source>
</evidence>
<comment type="similarity">
    <text evidence="3">Belongs to the aldehyde dehydrogenase family.</text>
</comment>
<sequence>MKTQQEWLELKDRLQIETNAFINGEYCPAINGQRFEVVNPATNESIAEVAQCTQEDVNIAVKAARQAFHSGEWSDSAPEHRKRILSQFSALIEQNKEELALLETLDTGKPIDHSFSTDIPGSASAIRWYAEAIDKCYGEVATTERDVHAFISHQPVGVVAAVVPWNFPLWIACWKLGPALAAGCSVILKPSEKSSLTAIYLGKLANQAGLPKGVFQVVTGYGHEAGDALATHSDVDCITFTGSTKVAGQLMVSSGESNLKRVWAEAGGKNANIVFDDYEDLDHAAEAAAAGCFYNQGEVCVAATRLLVHESIKDQFIDKVLSAAQRFQPKDPLDPSSCMGSLIDQQHKDKVEQYIKLGVEEGALLRGGEQTLEHGAFVSPCILDNVDNSMRVAQEEIFGPVLCVIPFKTEQQAIEIANDSKYGLGAALWTDNINRAHRVAKKLEAGTVWVNNYNEGDMTVPFGGFKMSGNGRDKSIHAIEKFTETKTTWIRLQPNQ</sequence>
<dbReference type="InterPro" id="IPR016162">
    <property type="entry name" value="Ald_DH_N"/>
</dbReference>
<name>A0ABM9A4T1_9VIBR</name>
<reference evidence="5" key="1">
    <citation type="submission" date="2021-11" db="EMBL/GenBank/DDBJ databases">
        <authorList>
            <person name="Rodrigo-Torres L."/>
            <person name="Arahal R. D."/>
            <person name="Lucena T."/>
        </authorList>
    </citation>
    <scope>NUCLEOTIDE SEQUENCE</scope>
    <source>
        <strain evidence="5">CECT 7928</strain>
    </source>
</reference>
<dbReference type="InterPro" id="IPR015590">
    <property type="entry name" value="Aldehyde_DH_dom"/>
</dbReference>
<dbReference type="PANTHER" id="PTHR11699">
    <property type="entry name" value="ALDEHYDE DEHYDROGENASE-RELATED"/>
    <property type="match status" value="1"/>
</dbReference>
<dbReference type="InterPro" id="IPR029510">
    <property type="entry name" value="Ald_DH_CS_GLU"/>
</dbReference>
<gene>
    <name evidence="5" type="primary">puuC</name>
    <name evidence="5" type="ORF">VMF7928_02346</name>
</gene>
<dbReference type="GO" id="GO:0004030">
    <property type="term" value="F:aldehyde dehydrogenase [NAD(P)+] activity"/>
    <property type="evidence" value="ECO:0007669"/>
    <property type="project" value="UniProtKB-EC"/>
</dbReference>
<dbReference type="InterPro" id="IPR016163">
    <property type="entry name" value="Ald_DH_C"/>
</dbReference>
<dbReference type="Gene3D" id="3.40.309.10">
    <property type="entry name" value="Aldehyde Dehydrogenase, Chain A, domain 2"/>
    <property type="match status" value="1"/>
</dbReference>